<organism evidence="2 3">
    <name type="scientific">Humisphaera borealis</name>
    <dbReference type="NCBI Taxonomy" id="2807512"/>
    <lineage>
        <taxon>Bacteria</taxon>
        <taxon>Pseudomonadati</taxon>
        <taxon>Planctomycetota</taxon>
        <taxon>Phycisphaerae</taxon>
        <taxon>Tepidisphaerales</taxon>
        <taxon>Tepidisphaeraceae</taxon>
        <taxon>Humisphaera</taxon>
    </lineage>
</organism>
<evidence type="ECO:0000256" key="1">
    <source>
        <dbReference type="SAM" id="Phobius"/>
    </source>
</evidence>
<keyword evidence="3" id="KW-1185">Reference proteome</keyword>
<sequence>MLDSINGAGHKRSKAKANPPLSLLLKEGLMNGAVIHPCPHCGQPFTLEPAYLMQFGGQTTYCTRCQQQFVLPMAVQSASAIPLQTPLPVLGYASPLYGQAASLPVWREGKLLVTVDRTTLPNACVKCGQPGAGKPYRRTYYWHSPWVYLTILPGILIYAIVAICVRSKGTIEVSLCAEHRSTRRRSMGIGWVFLLLAGVLWVLATDTRGRDLPTLMVLGGFIAFLTGVIVIAVGSRILSPKRIKNGYLWMSGAGEGFLASLPPAGGPTPGQGFPVQFRQQ</sequence>
<dbReference type="AlphaFoldDB" id="A0A7M2WRS1"/>
<dbReference type="KEGG" id="hbs:IPV69_18580"/>
<dbReference type="Proteomes" id="UP000593765">
    <property type="component" value="Chromosome"/>
</dbReference>
<keyword evidence="1" id="KW-0472">Membrane</keyword>
<protein>
    <submittedName>
        <fullName evidence="2">Uncharacterized protein</fullName>
    </submittedName>
</protein>
<dbReference type="EMBL" id="CP063458">
    <property type="protein sequence ID" value="QOV88245.1"/>
    <property type="molecule type" value="Genomic_DNA"/>
</dbReference>
<keyword evidence="1" id="KW-1133">Transmembrane helix</keyword>
<reference evidence="2 3" key="1">
    <citation type="submission" date="2020-10" db="EMBL/GenBank/DDBJ databases">
        <title>Wide distribution of Phycisphaera-like planctomycetes from WD2101 soil group in peatlands and genome analysis of the first cultivated representative.</title>
        <authorList>
            <person name="Dedysh S.N."/>
            <person name="Beletsky A.V."/>
            <person name="Ivanova A."/>
            <person name="Kulichevskaya I.S."/>
            <person name="Suzina N.E."/>
            <person name="Philippov D.A."/>
            <person name="Rakitin A.L."/>
            <person name="Mardanov A.V."/>
            <person name="Ravin N.V."/>
        </authorList>
    </citation>
    <scope>NUCLEOTIDE SEQUENCE [LARGE SCALE GENOMIC DNA]</scope>
    <source>
        <strain evidence="2 3">M1803</strain>
    </source>
</reference>
<feature type="transmembrane region" description="Helical" evidence="1">
    <location>
        <begin position="186"/>
        <end position="204"/>
    </location>
</feature>
<keyword evidence="1" id="KW-0812">Transmembrane</keyword>
<gene>
    <name evidence="2" type="ORF">IPV69_18580</name>
</gene>
<accession>A0A7M2WRS1</accession>
<dbReference type="RefSeq" id="WP_206291220.1">
    <property type="nucleotide sequence ID" value="NZ_CP063458.1"/>
</dbReference>
<feature type="transmembrane region" description="Helical" evidence="1">
    <location>
        <begin position="216"/>
        <end position="238"/>
    </location>
</feature>
<evidence type="ECO:0000313" key="2">
    <source>
        <dbReference type="EMBL" id="QOV88245.1"/>
    </source>
</evidence>
<name>A0A7M2WRS1_9BACT</name>
<feature type="transmembrane region" description="Helical" evidence="1">
    <location>
        <begin position="146"/>
        <end position="165"/>
    </location>
</feature>
<evidence type="ECO:0000313" key="3">
    <source>
        <dbReference type="Proteomes" id="UP000593765"/>
    </source>
</evidence>
<proteinExistence type="predicted"/>